<reference evidence="2 3" key="1">
    <citation type="submission" date="2023-03" db="EMBL/GenBank/DDBJ databases">
        <title>Genome insight into feeding habits of ladybird beetles.</title>
        <authorList>
            <person name="Li H.-S."/>
            <person name="Huang Y.-H."/>
            <person name="Pang H."/>
        </authorList>
    </citation>
    <scope>NUCLEOTIDE SEQUENCE [LARGE SCALE GENOMIC DNA]</scope>
    <source>
        <strain evidence="2">SYSU_2023b</strain>
        <tissue evidence="2">Whole body</tissue>
    </source>
</reference>
<gene>
    <name evidence="2" type="ORF">WA026_012073</name>
</gene>
<proteinExistence type="predicted"/>
<sequence length="361" mass="41969">MFRKDVDEEDLRAEIFNLRKNIARVCSENQILKVKIRKLHDEMMNRDKQLDEFLNSKRVFGITKDLQDKGVSVLLNLKMKNEKLEQSILEKDLTIKRLQNTLQTAKLYNSNSFSKKFASKGIGCTLITDNKLECHKKGNINTKIELRMPSFDIDRLKEMEGNLKSEEELTVNGLKLNSSKSRLLLDMNFDLNQAIEPSYYSDSKHRRTPSFYSEARYSSQSASYQLGRRDSQSSYTIEKHEMSRSNLHIGIPAEEDVRSDNFRCEQKQLRERGQLSSSFRSIARSVERLMSQDSIGVSINNKISEDKSMQFPMERSDGTQKTNTPLDQRNAEPVDSLMDLIHNPKFRRDIEILSIDFLQLY</sequence>
<organism evidence="2 3">
    <name type="scientific">Henosepilachna vigintioctopunctata</name>
    <dbReference type="NCBI Taxonomy" id="420089"/>
    <lineage>
        <taxon>Eukaryota</taxon>
        <taxon>Metazoa</taxon>
        <taxon>Ecdysozoa</taxon>
        <taxon>Arthropoda</taxon>
        <taxon>Hexapoda</taxon>
        <taxon>Insecta</taxon>
        <taxon>Pterygota</taxon>
        <taxon>Neoptera</taxon>
        <taxon>Endopterygota</taxon>
        <taxon>Coleoptera</taxon>
        <taxon>Polyphaga</taxon>
        <taxon>Cucujiformia</taxon>
        <taxon>Coccinelloidea</taxon>
        <taxon>Coccinellidae</taxon>
        <taxon>Epilachninae</taxon>
        <taxon>Epilachnini</taxon>
        <taxon>Henosepilachna</taxon>
    </lineage>
</organism>
<feature type="region of interest" description="Disordered" evidence="1">
    <location>
        <begin position="309"/>
        <end position="330"/>
    </location>
</feature>
<protein>
    <submittedName>
        <fullName evidence="2">Uncharacterized protein</fullName>
    </submittedName>
</protein>
<keyword evidence="3" id="KW-1185">Reference proteome</keyword>
<accession>A0AAW1V7Q6</accession>
<evidence type="ECO:0000313" key="3">
    <source>
        <dbReference type="Proteomes" id="UP001431783"/>
    </source>
</evidence>
<feature type="compositionally biased region" description="Basic and acidic residues" evidence="1">
    <location>
        <begin position="309"/>
        <end position="318"/>
    </location>
</feature>
<name>A0AAW1V7Q6_9CUCU</name>
<evidence type="ECO:0000256" key="1">
    <source>
        <dbReference type="SAM" id="MobiDB-lite"/>
    </source>
</evidence>
<comment type="caution">
    <text evidence="2">The sequence shown here is derived from an EMBL/GenBank/DDBJ whole genome shotgun (WGS) entry which is preliminary data.</text>
</comment>
<dbReference type="AlphaFoldDB" id="A0AAW1V7Q6"/>
<dbReference type="EMBL" id="JARQZJ010000126">
    <property type="protein sequence ID" value="KAK9890725.1"/>
    <property type="molecule type" value="Genomic_DNA"/>
</dbReference>
<dbReference type="Proteomes" id="UP001431783">
    <property type="component" value="Unassembled WGS sequence"/>
</dbReference>
<evidence type="ECO:0000313" key="2">
    <source>
        <dbReference type="EMBL" id="KAK9890725.1"/>
    </source>
</evidence>